<dbReference type="SMART" id="SM00575">
    <property type="entry name" value="ZnF_PMZ"/>
    <property type="match status" value="1"/>
</dbReference>
<dbReference type="Proteomes" id="UP000233837">
    <property type="component" value="Unassembled WGS sequence"/>
</dbReference>
<dbReference type="PROSITE" id="PS50966">
    <property type="entry name" value="ZF_SWIM"/>
    <property type="match status" value="1"/>
</dbReference>
<name>A0A2I0X9W0_9ASPA</name>
<dbReference type="InterPro" id="IPR004330">
    <property type="entry name" value="FAR1_DNA_bnd_dom"/>
</dbReference>
<dbReference type="AlphaFoldDB" id="A0A2I0X9W0"/>
<dbReference type="InterPro" id="IPR007527">
    <property type="entry name" value="Znf_SWIM"/>
</dbReference>
<dbReference type="InterPro" id="IPR006564">
    <property type="entry name" value="Znf_PMZ"/>
</dbReference>
<dbReference type="GO" id="GO:0008270">
    <property type="term" value="F:zinc ion binding"/>
    <property type="evidence" value="ECO:0007669"/>
    <property type="project" value="UniProtKB-KW"/>
</dbReference>
<evidence type="ECO:0000256" key="3">
    <source>
        <dbReference type="ARBA" id="ARBA00022833"/>
    </source>
</evidence>
<reference evidence="6 7" key="2">
    <citation type="journal article" date="2017" name="Nature">
        <title>The Apostasia genome and the evolution of orchids.</title>
        <authorList>
            <person name="Zhang G.Q."/>
            <person name="Liu K.W."/>
            <person name="Li Z."/>
            <person name="Lohaus R."/>
            <person name="Hsiao Y.Y."/>
            <person name="Niu S.C."/>
            <person name="Wang J.Y."/>
            <person name="Lin Y.C."/>
            <person name="Xu Q."/>
            <person name="Chen L.J."/>
            <person name="Yoshida K."/>
            <person name="Fujiwara S."/>
            <person name="Wang Z.W."/>
            <person name="Zhang Y.Q."/>
            <person name="Mitsuda N."/>
            <person name="Wang M."/>
            <person name="Liu G.H."/>
            <person name="Pecoraro L."/>
            <person name="Huang H.X."/>
            <person name="Xiao X.J."/>
            <person name="Lin M."/>
            <person name="Wu X.Y."/>
            <person name="Wu W.L."/>
            <person name="Chen Y.Y."/>
            <person name="Chang S.B."/>
            <person name="Sakamoto S."/>
            <person name="Ohme-Takagi M."/>
            <person name="Yagi M."/>
            <person name="Zeng S.J."/>
            <person name="Shen C.Y."/>
            <person name="Yeh C.M."/>
            <person name="Luo Y.B."/>
            <person name="Tsai W.C."/>
            <person name="Van de Peer Y."/>
            <person name="Liu Z.J."/>
        </authorList>
    </citation>
    <scope>NUCLEOTIDE SEQUENCE [LARGE SCALE GENOMIC DNA]</scope>
    <source>
        <tissue evidence="6">The whole plant</tissue>
    </source>
</reference>
<evidence type="ECO:0000256" key="1">
    <source>
        <dbReference type="ARBA" id="ARBA00022723"/>
    </source>
</evidence>
<evidence type="ECO:0000313" key="7">
    <source>
        <dbReference type="Proteomes" id="UP000233837"/>
    </source>
</evidence>
<keyword evidence="3" id="KW-0862">Zinc</keyword>
<dbReference type="Pfam" id="PF10551">
    <property type="entry name" value="MULE"/>
    <property type="match status" value="1"/>
</dbReference>
<dbReference type="PANTHER" id="PTHR47718:SF17">
    <property type="entry name" value="PROTEIN FAR1-RELATED SEQUENCE 5-LIKE"/>
    <property type="match status" value="1"/>
</dbReference>
<evidence type="ECO:0000313" key="6">
    <source>
        <dbReference type="EMBL" id="PKU84691.1"/>
    </source>
</evidence>
<keyword evidence="2 4" id="KW-0863">Zinc-finger</keyword>
<sequence length="633" mass="73505">MYCKYAHNAGFSVRKEHHSFWPNSRKIRSKDYVCSKAGFKKSSDLNLQRKYRKSDTRTGCPAMIRFIVDEDGNWKVQKFIESHNHDLARPEDCHLLRSCRYMSDEKASILKTLTEAGIRTVDAFSYLADEVGDAYNYIQKEKRAKNEFGDTNSLIQLFKERQADDPMFAWDVQFDELDKLLNFFWVDGMGRIDFDCFGDVVIFDTSYRLNKYNLVCAPFVGVNNHWQNILLGVAFLSEETIESFTWLFRTFVRIMGDKYPITIFTNQDQAMTRAIEVALPSTRHRLCQWHISKKAPSKVWCFNSNDKVRGLFYKCLSKCDSEEQFEKTWAEMITEGSLHSNGWLEELYKIRKKWSTAFNKDCFSMDILSTQRSEFINNVCHDILKPTSSRTDYFLGLEKVMMTWRLSEQDEDYKCNQSVAVPVIKCSPILKQAAQFYSRKLYLFFEKEFLDGVGGMSIEHASSDSSQFLIKSAENLDHSTSWVVHFDAIDGSIQCTCGKFETMGLLCSHCMRVFRQLDIVNIPKKYLLMRWSARAKKDIYAARMFIGTGKTSEAGSGLSFRNHIIRFSYLIAAQAQGNEDAEQYMLNAMKDMAENIDLILHGKKFNQKFVSNEKGKISKFKRSTCLKKFLMHD</sequence>
<proteinExistence type="predicted"/>
<protein>
    <submittedName>
        <fullName evidence="6">Protein FAR1-RELATED SEQUENCE 5</fullName>
    </submittedName>
</protein>
<dbReference type="InterPro" id="IPR018289">
    <property type="entry name" value="MULE_transposase_dom"/>
</dbReference>
<reference evidence="6 7" key="1">
    <citation type="journal article" date="2016" name="Sci. Rep.">
        <title>The Dendrobium catenatum Lindl. genome sequence provides insights into polysaccharide synthase, floral development and adaptive evolution.</title>
        <authorList>
            <person name="Zhang G.Q."/>
            <person name="Xu Q."/>
            <person name="Bian C."/>
            <person name="Tsai W.C."/>
            <person name="Yeh C.M."/>
            <person name="Liu K.W."/>
            <person name="Yoshida K."/>
            <person name="Zhang L.S."/>
            <person name="Chang S.B."/>
            <person name="Chen F."/>
            <person name="Shi Y."/>
            <person name="Su Y.Y."/>
            <person name="Zhang Y.Q."/>
            <person name="Chen L.J."/>
            <person name="Yin Y."/>
            <person name="Lin M."/>
            <person name="Huang H."/>
            <person name="Deng H."/>
            <person name="Wang Z.W."/>
            <person name="Zhu S.L."/>
            <person name="Zhao X."/>
            <person name="Deng C."/>
            <person name="Niu S.C."/>
            <person name="Huang J."/>
            <person name="Wang M."/>
            <person name="Liu G.H."/>
            <person name="Yang H.J."/>
            <person name="Xiao X.J."/>
            <person name="Hsiao Y.Y."/>
            <person name="Wu W.L."/>
            <person name="Chen Y.Y."/>
            <person name="Mitsuda N."/>
            <person name="Ohme-Takagi M."/>
            <person name="Luo Y.B."/>
            <person name="Van de Peer Y."/>
            <person name="Liu Z.J."/>
        </authorList>
    </citation>
    <scope>NUCLEOTIDE SEQUENCE [LARGE SCALE GENOMIC DNA]</scope>
    <source>
        <tissue evidence="6">The whole plant</tissue>
    </source>
</reference>
<dbReference type="PANTHER" id="PTHR47718">
    <property type="entry name" value="OS01G0519700 PROTEIN"/>
    <property type="match status" value="1"/>
</dbReference>
<accession>A0A2I0X9W0</accession>
<organism evidence="6 7">
    <name type="scientific">Dendrobium catenatum</name>
    <dbReference type="NCBI Taxonomy" id="906689"/>
    <lineage>
        <taxon>Eukaryota</taxon>
        <taxon>Viridiplantae</taxon>
        <taxon>Streptophyta</taxon>
        <taxon>Embryophyta</taxon>
        <taxon>Tracheophyta</taxon>
        <taxon>Spermatophyta</taxon>
        <taxon>Magnoliopsida</taxon>
        <taxon>Liliopsida</taxon>
        <taxon>Asparagales</taxon>
        <taxon>Orchidaceae</taxon>
        <taxon>Epidendroideae</taxon>
        <taxon>Malaxideae</taxon>
        <taxon>Dendrobiinae</taxon>
        <taxon>Dendrobium</taxon>
    </lineage>
</organism>
<keyword evidence="7" id="KW-1185">Reference proteome</keyword>
<keyword evidence="1" id="KW-0479">Metal-binding</keyword>
<dbReference type="STRING" id="906689.A0A2I0X9W0"/>
<feature type="domain" description="SWIM-type" evidence="5">
    <location>
        <begin position="482"/>
        <end position="518"/>
    </location>
</feature>
<gene>
    <name evidence="6" type="primary">FRS5</name>
    <name evidence="6" type="ORF">MA16_Dca021993</name>
</gene>
<dbReference type="Pfam" id="PF04434">
    <property type="entry name" value="SWIM"/>
    <property type="match status" value="1"/>
</dbReference>
<evidence type="ECO:0000256" key="4">
    <source>
        <dbReference type="PROSITE-ProRule" id="PRU00325"/>
    </source>
</evidence>
<dbReference type="Pfam" id="PF03101">
    <property type="entry name" value="FAR1"/>
    <property type="match status" value="1"/>
</dbReference>
<evidence type="ECO:0000256" key="2">
    <source>
        <dbReference type="ARBA" id="ARBA00022771"/>
    </source>
</evidence>
<evidence type="ECO:0000259" key="5">
    <source>
        <dbReference type="PROSITE" id="PS50966"/>
    </source>
</evidence>
<dbReference type="EMBL" id="KZ502036">
    <property type="protein sequence ID" value="PKU84691.1"/>
    <property type="molecule type" value="Genomic_DNA"/>
</dbReference>